<dbReference type="EMBL" id="QPFP01000020">
    <property type="protein sequence ID" value="TEB31024.1"/>
    <property type="molecule type" value="Genomic_DNA"/>
</dbReference>
<dbReference type="InterPro" id="IPR041078">
    <property type="entry name" value="Plavaka"/>
</dbReference>
<proteinExistence type="predicted"/>
<keyword evidence="2" id="KW-1185">Reference proteome</keyword>
<dbReference type="Pfam" id="PF18759">
    <property type="entry name" value="Plavaka"/>
    <property type="match status" value="1"/>
</dbReference>
<dbReference type="AlphaFoldDB" id="A0A4Y7TAR1"/>
<evidence type="ECO:0000313" key="2">
    <source>
        <dbReference type="Proteomes" id="UP000298030"/>
    </source>
</evidence>
<dbReference type="OrthoDB" id="3208495at2759"/>
<name>A0A4Y7TAR1_COPMI</name>
<dbReference type="STRING" id="71717.A0A4Y7TAR1"/>
<sequence>MRLFHYEPSEILWQPDPSIAARRVHSELYNSDAFLRTHQELQDTPATPGCKLQRVVAGLMFWSDATHVSSFSDEKLWPGYMAFANESKYQRCRPSQNLYHHVAYFSDLPDELKDLVTSKTKKGNVPDKLMHFCKQEMLHAQWKIILNDDEFQDAVKNGIVLKCPDGDYRRFFIRIFTYSADYQEKVLIATIRGTNGLCPCSRCLVSQADLSKMGTAEDLVLREQTSRKDDDARLALVQTARGKLLGGLGLSNAAVDGPLKTQSLQPVSNAFSNPKMFASGVDIFSALVVDQMHEFEQGVWKDLFVHLLRVLVASGPGQSLAHVLDRRYGVTARSPDSLPNNSPHFRALLDSVWSPVLEEPFVDSRKMFPNRSGKRPGITRISYSAPSPFSMTYCQTRYIPQPSFRFWRFVPSGMHWRNSGCIRTIR</sequence>
<comment type="caution">
    <text evidence="1">The sequence shown here is derived from an EMBL/GenBank/DDBJ whole genome shotgun (WGS) entry which is preliminary data.</text>
</comment>
<evidence type="ECO:0000313" key="1">
    <source>
        <dbReference type="EMBL" id="TEB31024.1"/>
    </source>
</evidence>
<organism evidence="1 2">
    <name type="scientific">Coprinellus micaceus</name>
    <name type="common">Glistening ink-cap mushroom</name>
    <name type="synonym">Coprinus micaceus</name>
    <dbReference type="NCBI Taxonomy" id="71717"/>
    <lineage>
        <taxon>Eukaryota</taxon>
        <taxon>Fungi</taxon>
        <taxon>Dikarya</taxon>
        <taxon>Basidiomycota</taxon>
        <taxon>Agaricomycotina</taxon>
        <taxon>Agaricomycetes</taxon>
        <taxon>Agaricomycetidae</taxon>
        <taxon>Agaricales</taxon>
        <taxon>Agaricineae</taxon>
        <taxon>Psathyrellaceae</taxon>
        <taxon>Coprinellus</taxon>
    </lineage>
</organism>
<dbReference type="Proteomes" id="UP000298030">
    <property type="component" value="Unassembled WGS sequence"/>
</dbReference>
<protein>
    <submittedName>
        <fullName evidence="1">Uncharacterized protein</fullName>
    </submittedName>
</protein>
<gene>
    <name evidence="1" type="ORF">FA13DRAFT_1688221</name>
</gene>
<reference evidence="1 2" key="1">
    <citation type="journal article" date="2019" name="Nat. Ecol. Evol.">
        <title>Megaphylogeny resolves global patterns of mushroom evolution.</title>
        <authorList>
            <person name="Varga T."/>
            <person name="Krizsan K."/>
            <person name="Foldi C."/>
            <person name="Dima B."/>
            <person name="Sanchez-Garcia M."/>
            <person name="Sanchez-Ramirez S."/>
            <person name="Szollosi G.J."/>
            <person name="Szarkandi J.G."/>
            <person name="Papp V."/>
            <person name="Albert L."/>
            <person name="Andreopoulos W."/>
            <person name="Angelini C."/>
            <person name="Antonin V."/>
            <person name="Barry K.W."/>
            <person name="Bougher N.L."/>
            <person name="Buchanan P."/>
            <person name="Buyck B."/>
            <person name="Bense V."/>
            <person name="Catcheside P."/>
            <person name="Chovatia M."/>
            <person name="Cooper J."/>
            <person name="Damon W."/>
            <person name="Desjardin D."/>
            <person name="Finy P."/>
            <person name="Geml J."/>
            <person name="Haridas S."/>
            <person name="Hughes K."/>
            <person name="Justo A."/>
            <person name="Karasinski D."/>
            <person name="Kautmanova I."/>
            <person name="Kiss B."/>
            <person name="Kocsube S."/>
            <person name="Kotiranta H."/>
            <person name="LaButti K.M."/>
            <person name="Lechner B.E."/>
            <person name="Liimatainen K."/>
            <person name="Lipzen A."/>
            <person name="Lukacs Z."/>
            <person name="Mihaltcheva S."/>
            <person name="Morgado L.N."/>
            <person name="Niskanen T."/>
            <person name="Noordeloos M.E."/>
            <person name="Ohm R.A."/>
            <person name="Ortiz-Santana B."/>
            <person name="Ovrebo C."/>
            <person name="Racz N."/>
            <person name="Riley R."/>
            <person name="Savchenko A."/>
            <person name="Shiryaev A."/>
            <person name="Soop K."/>
            <person name="Spirin V."/>
            <person name="Szebenyi C."/>
            <person name="Tomsovsky M."/>
            <person name="Tulloss R.E."/>
            <person name="Uehling J."/>
            <person name="Grigoriev I.V."/>
            <person name="Vagvolgyi C."/>
            <person name="Papp T."/>
            <person name="Martin F.M."/>
            <person name="Miettinen O."/>
            <person name="Hibbett D.S."/>
            <person name="Nagy L.G."/>
        </authorList>
    </citation>
    <scope>NUCLEOTIDE SEQUENCE [LARGE SCALE GENOMIC DNA]</scope>
    <source>
        <strain evidence="1 2">FP101781</strain>
    </source>
</reference>
<accession>A0A4Y7TAR1</accession>